<name>X1TMX6_9ZZZZ</name>
<sequence length="142" mass="16342">MVMGNSFGYFKEDSQNLKVLREICRLLRSGGKLLLDLIHSDYARKQFKPTSWHEANEDVVVCRERELLKEGVLVREIVLSKRRGLVRDVTYFARLFQPKELEALLTESGFQQIDCGGLLVSHPKADDYGLLNKRMLVTAFKP</sequence>
<proteinExistence type="predicted"/>
<protein>
    <recommendedName>
        <fullName evidence="2">Methyltransferase type 11 domain-containing protein</fullName>
    </recommendedName>
</protein>
<gene>
    <name evidence="1" type="ORF">S12H4_46947</name>
</gene>
<dbReference type="InterPro" id="IPR029063">
    <property type="entry name" value="SAM-dependent_MTases_sf"/>
</dbReference>
<evidence type="ECO:0008006" key="2">
    <source>
        <dbReference type="Google" id="ProtNLM"/>
    </source>
</evidence>
<dbReference type="SUPFAM" id="SSF53335">
    <property type="entry name" value="S-adenosyl-L-methionine-dependent methyltransferases"/>
    <property type="match status" value="1"/>
</dbReference>
<evidence type="ECO:0000313" key="1">
    <source>
        <dbReference type="EMBL" id="GAJ06594.1"/>
    </source>
</evidence>
<dbReference type="Gene3D" id="3.40.50.150">
    <property type="entry name" value="Vaccinia Virus protein VP39"/>
    <property type="match status" value="1"/>
</dbReference>
<dbReference type="EMBL" id="BARW01029173">
    <property type="protein sequence ID" value="GAJ06594.1"/>
    <property type="molecule type" value="Genomic_DNA"/>
</dbReference>
<dbReference type="AlphaFoldDB" id="X1TMX6"/>
<comment type="caution">
    <text evidence="1">The sequence shown here is derived from an EMBL/GenBank/DDBJ whole genome shotgun (WGS) entry which is preliminary data.</text>
</comment>
<organism evidence="1">
    <name type="scientific">marine sediment metagenome</name>
    <dbReference type="NCBI Taxonomy" id="412755"/>
    <lineage>
        <taxon>unclassified sequences</taxon>
        <taxon>metagenomes</taxon>
        <taxon>ecological metagenomes</taxon>
    </lineage>
</organism>
<accession>X1TMX6</accession>
<dbReference type="Gene3D" id="2.20.25.110">
    <property type="entry name" value="S-adenosyl-L-methionine-dependent methyltransferases"/>
    <property type="match status" value="1"/>
</dbReference>
<reference evidence="1" key="1">
    <citation type="journal article" date="2014" name="Front. Microbiol.">
        <title>High frequency of phylogenetically diverse reductive dehalogenase-homologous genes in deep subseafloor sedimentary metagenomes.</title>
        <authorList>
            <person name="Kawai M."/>
            <person name="Futagami T."/>
            <person name="Toyoda A."/>
            <person name="Takaki Y."/>
            <person name="Nishi S."/>
            <person name="Hori S."/>
            <person name="Arai W."/>
            <person name="Tsubouchi T."/>
            <person name="Morono Y."/>
            <person name="Uchiyama I."/>
            <person name="Ito T."/>
            <person name="Fujiyama A."/>
            <person name="Inagaki F."/>
            <person name="Takami H."/>
        </authorList>
    </citation>
    <scope>NUCLEOTIDE SEQUENCE</scope>
    <source>
        <strain evidence="1">Expedition CK06-06</strain>
    </source>
</reference>